<gene>
    <name evidence="6" type="ORF">DO97_12185</name>
</gene>
<keyword evidence="6" id="KW-0418">Kinase</keyword>
<keyword evidence="6" id="KW-0808">Transferase</keyword>
<dbReference type="PANTHER" id="PTHR24363">
    <property type="entry name" value="SERINE/THREONINE PROTEIN KINASE"/>
    <property type="match status" value="1"/>
</dbReference>
<evidence type="ECO:0000259" key="4">
    <source>
        <dbReference type="PROSITE" id="PS50006"/>
    </source>
</evidence>
<evidence type="ECO:0000256" key="2">
    <source>
        <dbReference type="ARBA" id="ARBA00022840"/>
    </source>
</evidence>
<evidence type="ECO:0000256" key="1">
    <source>
        <dbReference type="ARBA" id="ARBA00022741"/>
    </source>
</evidence>
<reference evidence="6 7" key="1">
    <citation type="journal article" date="2014" name="Mol. Ecol.">
        <title>Evolution of Synechococcus.</title>
        <authorList>
            <person name="Dvorak P."/>
            <person name="Casamatta D."/>
            <person name="Hasler P."/>
            <person name="Poulickova A."/>
            <person name="Ondrej V."/>
            <person name="Sanges R."/>
        </authorList>
    </citation>
    <scope>NUCLEOTIDE SEQUENCE [LARGE SCALE GENOMIC DNA]</scope>
    <source>
        <strain evidence="6 7">CAUP A 1101</strain>
    </source>
</reference>
<protein>
    <submittedName>
        <fullName evidence="6">Serine/threonine protein kinase</fullName>
    </submittedName>
</protein>
<proteinExistence type="predicted"/>
<dbReference type="InterPro" id="IPR008984">
    <property type="entry name" value="SMAD_FHA_dom_sf"/>
</dbReference>
<dbReference type="SMART" id="SM00220">
    <property type="entry name" value="S_TKc"/>
    <property type="match status" value="1"/>
</dbReference>
<dbReference type="Pfam" id="PF00498">
    <property type="entry name" value="FHA"/>
    <property type="match status" value="1"/>
</dbReference>
<dbReference type="InterPro" id="IPR000253">
    <property type="entry name" value="FHA_dom"/>
</dbReference>
<dbReference type="InterPro" id="IPR008271">
    <property type="entry name" value="Ser/Thr_kinase_AS"/>
</dbReference>
<keyword evidence="1 3" id="KW-0547">Nucleotide-binding</keyword>
<dbReference type="GO" id="GO:0004674">
    <property type="term" value="F:protein serine/threonine kinase activity"/>
    <property type="evidence" value="ECO:0007669"/>
    <property type="project" value="UniProtKB-KW"/>
</dbReference>
<dbReference type="STRING" id="1497020.DO97_12185"/>
<dbReference type="SUPFAM" id="SSF56112">
    <property type="entry name" value="Protein kinase-like (PK-like)"/>
    <property type="match status" value="1"/>
</dbReference>
<dbReference type="Proteomes" id="UP000030170">
    <property type="component" value="Unassembled WGS sequence"/>
</dbReference>
<feature type="domain" description="Protein kinase" evidence="5">
    <location>
        <begin position="139"/>
        <end position="393"/>
    </location>
</feature>
<dbReference type="PROSITE" id="PS50006">
    <property type="entry name" value="FHA_DOMAIN"/>
    <property type="match status" value="1"/>
</dbReference>
<keyword evidence="2 3" id="KW-0067">ATP-binding</keyword>
<dbReference type="CDD" id="cd00060">
    <property type="entry name" value="FHA"/>
    <property type="match status" value="1"/>
</dbReference>
<sequence>MGAANLKLQQWRFDQESQICIGRGMGNQVMINHALVSRHHLELQCAHPGQPGVWQLTNHGLNGTLVNGAVMVQGTLKSGDLLQLAPGGPTFLFKIEPATPGQPSPPVESTCTHSGNPTQNLFCMHCGQAIAVKQMIRQYQILRPLGQGGMGTTYLACRSTATGSPELLVLKEMNADLVQIAKAHDLFQREAQVLRSLRHPGIPKFYDFFVEAGKKYLVMELIHGEDLEDWIVHHGPVTPQQAVQWMLQTCDVLHYLHQQTPAIIHRDIKPANLLVRYREQAIAVLDFGAVKELGTPPGTRIAIEGYSAPEQDQGNPVIQSDLYAVGSTLVFLITGESPHQFYRRSGKTLRLQVQGCSSIPRRLQGVIEKATEPNPSRRYVSAQALAIALKNAL</sequence>
<dbReference type="PROSITE" id="PS00107">
    <property type="entry name" value="PROTEIN_KINASE_ATP"/>
    <property type="match status" value="1"/>
</dbReference>
<dbReference type="GO" id="GO:0005524">
    <property type="term" value="F:ATP binding"/>
    <property type="evidence" value="ECO:0007669"/>
    <property type="project" value="UniProtKB-UniRule"/>
</dbReference>
<dbReference type="Gene3D" id="1.10.510.10">
    <property type="entry name" value="Transferase(Phosphotransferase) domain 1"/>
    <property type="match status" value="1"/>
</dbReference>
<name>A0A098THR7_9CYAN</name>
<dbReference type="SUPFAM" id="SSF49879">
    <property type="entry name" value="SMAD/FHA domain"/>
    <property type="match status" value="1"/>
</dbReference>
<dbReference type="InterPro" id="IPR011009">
    <property type="entry name" value="Kinase-like_dom_sf"/>
</dbReference>
<dbReference type="InterPro" id="IPR000719">
    <property type="entry name" value="Prot_kinase_dom"/>
</dbReference>
<dbReference type="CDD" id="cd14014">
    <property type="entry name" value="STKc_PknB_like"/>
    <property type="match status" value="1"/>
</dbReference>
<dbReference type="EMBL" id="JJML01000037">
    <property type="protein sequence ID" value="KGF72100.1"/>
    <property type="molecule type" value="Genomic_DNA"/>
</dbReference>
<keyword evidence="6" id="KW-0723">Serine/threonine-protein kinase</keyword>
<dbReference type="PROSITE" id="PS00108">
    <property type="entry name" value="PROTEIN_KINASE_ST"/>
    <property type="match status" value="1"/>
</dbReference>
<organism evidence="6 7">
    <name type="scientific">Neosynechococcus sphagnicola sy1</name>
    <dbReference type="NCBI Taxonomy" id="1497020"/>
    <lineage>
        <taxon>Bacteria</taxon>
        <taxon>Bacillati</taxon>
        <taxon>Cyanobacteriota</taxon>
        <taxon>Cyanophyceae</taxon>
        <taxon>Neosynechococcales</taxon>
        <taxon>Neosynechococcaceae</taxon>
        <taxon>Neosynechococcus</taxon>
    </lineage>
</organism>
<dbReference type="SMART" id="SM00240">
    <property type="entry name" value="FHA"/>
    <property type="match status" value="1"/>
</dbReference>
<dbReference type="Gene3D" id="3.30.200.20">
    <property type="entry name" value="Phosphorylase Kinase, domain 1"/>
    <property type="match status" value="1"/>
</dbReference>
<dbReference type="AlphaFoldDB" id="A0A098THR7"/>
<dbReference type="Pfam" id="PF00069">
    <property type="entry name" value="Pkinase"/>
    <property type="match status" value="1"/>
</dbReference>
<keyword evidence="7" id="KW-1185">Reference proteome</keyword>
<evidence type="ECO:0000313" key="7">
    <source>
        <dbReference type="Proteomes" id="UP000030170"/>
    </source>
</evidence>
<accession>A0A098THR7</accession>
<dbReference type="PANTHER" id="PTHR24363:SF7">
    <property type="entry name" value="SERINE_THREONINE-PROTEIN KINASE-LIKE PROTEIN E"/>
    <property type="match status" value="1"/>
</dbReference>
<dbReference type="PROSITE" id="PS50011">
    <property type="entry name" value="PROTEIN_KINASE_DOM"/>
    <property type="match status" value="1"/>
</dbReference>
<evidence type="ECO:0000256" key="3">
    <source>
        <dbReference type="PROSITE-ProRule" id="PRU10141"/>
    </source>
</evidence>
<comment type="caution">
    <text evidence="6">The sequence shown here is derived from an EMBL/GenBank/DDBJ whole genome shotgun (WGS) entry which is preliminary data.</text>
</comment>
<dbReference type="InterPro" id="IPR017441">
    <property type="entry name" value="Protein_kinase_ATP_BS"/>
</dbReference>
<feature type="binding site" evidence="3">
    <location>
        <position position="171"/>
    </location>
    <ligand>
        <name>ATP</name>
        <dbReference type="ChEBI" id="CHEBI:30616"/>
    </ligand>
</feature>
<dbReference type="Gene3D" id="2.60.200.20">
    <property type="match status" value="1"/>
</dbReference>
<evidence type="ECO:0000313" key="6">
    <source>
        <dbReference type="EMBL" id="KGF72100.1"/>
    </source>
</evidence>
<evidence type="ECO:0000259" key="5">
    <source>
        <dbReference type="PROSITE" id="PS50011"/>
    </source>
</evidence>
<feature type="domain" description="FHA" evidence="4">
    <location>
        <begin position="19"/>
        <end position="71"/>
    </location>
</feature>